<dbReference type="InterPro" id="IPR039699">
    <property type="entry name" value="Ribosomal_uL30"/>
</dbReference>
<dbReference type="InterPro" id="IPR036919">
    <property type="entry name" value="Ribo_uL30_ferredoxin-like_sf"/>
</dbReference>
<name>A0AAV9XW35_9CRYT</name>
<evidence type="ECO:0000313" key="1">
    <source>
        <dbReference type="EMBL" id="KAK6588892.1"/>
    </source>
</evidence>
<dbReference type="GO" id="GO:0000463">
    <property type="term" value="P:maturation of LSU-rRNA from tricistronic rRNA transcript (SSU-rRNA, 5.8S rRNA, LSU-rRNA)"/>
    <property type="evidence" value="ECO:0007669"/>
    <property type="project" value="TreeGrafter"/>
</dbReference>
<dbReference type="EMBL" id="JAWDEY010000022">
    <property type="protein sequence ID" value="KAK6588892.1"/>
    <property type="molecule type" value="Genomic_DNA"/>
</dbReference>
<sequence length="260" mass="30203">MESSHILRPKNDGEELKIAEGLLRRRKVTDFKRRLKYREERRKIKKDLRKSDVTTLQSILKRTRNSILDRRRLKNKDKKPYMTPKKDNGRLIVIVVRNSRYCGSSNSYRILEKLRLLKKFSAIILSNDEETIKILRGIKPYVFYGFPNHALLKTLVYKKGAFINDTGNKGNNDENEILLTDNNVVEERLGNVGVLCTEDIVTGIWNGRDDEDNREIFDSILRNLAPFQLCDLKKTEGLDASKYEMGFLGKQINAKINSII</sequence>
<dbReference type="PANTHER" id="PTHR11524">
    <property type="entry name" value="60S RIBOSOMAL PROTEIN L7"/>
    <property type="match status" value="1"/>
</dbReference>
<dbReference type="GO" id="GO:0003735">
    <property type="term" value="F:structural constituent of ribosome"/>
    <property type="evidence" value="ECO:0007669"/>
    <property type="project" value="TreeGrafter"/>
</dbReference>
<dbReference type="PANTHER" id="PTHR11524:SF16">
    <property type="entry name" value="LARGE RIBOSOMAL SUBUNIT PROTEIN UL30"/>
    <property type="match status" value="1"/>
</dbReference>
<evidence type="ECO:0000313" key="2">
    <source>
        <dbReference type="Proteomes" id="UP001311799"/>
    </source>
</evidence>
<keyword evidence="2" id="KW-1185">Reference proteome</keyword>
<accession>A0AAV9XW35</accession>
<dbReference type="GO" id="GO:0022625">
    <property type="term" value="C:cytosolic large ribosomal subunit"/>
    <property type="evidence" value="ECO:0007669"/>
    <property type="project" value="TreeGrafter"/>
</dbReference>
<comment type="caution">
    <text evidence="1">The sequence shown here is derived from an EMBL/GenBank/DDBJ whole genome shotgun (WGS) entry which is preliminary data.</text>
</comment>
<reference evidence="1 2" key="1">
    <citation type="submission" date="2023-10" db="EMBL/GenBank/DDBJ databases">
        <title>Comparative genomics analysis reveals potential genetic determinants of host preference in Cryptosporidium xiaoi.</title>
        <authorList>
            <person name="Xiao L."/>
            <person name="Li J."/>
        </authorList>
    </citation>
    <scope>NUCLEOTIDE SEQUENCE [LARGE SCALE GENOMIC DNA]</scope>
    <source>
        <strain evidence="1 2">52996</strain>
    </source>
</reference>
<organism evidence="1 2">
    <name type="scientific">Cryptosporidium xiaoi</name>
    <dbReference type="NCBI Taxonomy" id="659607"/>
    <lineage>
        <taxon>Eukaryota</taxon>
        <taxon>Sar</taxon>
        <taxon>Alveolata</taxon>
        <taxon>Apicomplexa</taxon>
        <taxon>Conoidasida</taxon>
        <taxon>Coccidia</taxon>
        <taxon>Eucoccidiorida</taxon>
        <taxon>Eimeriorina</taxon>
        <taxon>Cryptosporidiidae</taxon>
        <taxon>Cryptosporidium</taxon>
    </lineage>
</organism>
<dbReference type="SUPFAM" id="SSF55129">
    <property type="entry name" value="Ribosomal protein L30p/L7e"/>
    <property type="match status" value="1"/>
</dbReference>
<gene>
    <name evidence="1" type="ORF">RS030_2328</name>
</gene>
<dbReference type="GO" id="GO:0003723">
    <property type="term" value="F:RNA binding"/>
    <property type="evidence" value="ECO:0007669"/>
    <property type="project" value="TreeGrafter"/>
</dbReference>
<dbReference type="Gene3D" id="1.10.15.30">
    <property type="match status" value="1"/>
</dbReference>
<dbReference type="Gene3D" id="3.30.1390.20">
    <property type="entry name" value="Ribosomal protein L30, ferredoxin-like fold domain"/>
    <property type="match status" value="1"/>
</dbReference>
<dbReference type="AlphaFoldDB" id="A0AAV9XW35"/>
<evidence type="ECO:0008006" key="3">
    <source>
        <dbReference type="Google" id="ProtNLM"/>
    </source>
</evidence>
<proteinExistence type="predicted"/>
<protein>
    <recommendedName>
        <fullName evidence="3">60S ribosomal protein L7</fullName>
    </recommendedName>
</protein>
<dbReference type="Proteomes" id="UP001311799">
    <property type="component" value="Unassembled WGS sequence"/>
</dbReference>